<keyword evidence="2" id="KW-0235">DNA replication</keyword>
<dbReference type="OrthoDB" id="6298545at2"/>
<name>A0A330LMN1_9GAMM</name>
<dbReference type="EMBL" id="LS483250">
    <property type="protein sequence ID" value="SQD77108.1"/>
    <property type="molecule type" value="Genomic_DNA"/>
</dbReference>
<evidence type="ECO:0000313" key="5">
    <source>
        <dbReference type="Proteomes" id="UP000250163"/>
    </source>
</evidence>
<dbReference type="InterPro" id="IPR008865">
    <property type="entry name" value="DNA_replication_term_site-bd"/>
</dbReference>
<protein>
    <submittedName>
        <fullName evidence="4">Putative DNA replication terminus site-binding protein (Ter bindingprotein)</fullName>
    </submittedName>
</protein>
<dbReference type="Proteomes" id="UP000250163">
    <property type="component" value="Chromosome MORIYA"/>
</dbReference>
<dbReference type="GO" id="GO:0005737">
    <property type="term" value="C:cytoplasm"/>
    <property type="evidence" value="ECO:0007669"/>
    <property type="project" value="InterPro"/>
</dbReference>
<proteinExistence type="predicted"/>
<evidence type="ECO:0000256" key="3">
    <source>
        <dbReference type="ARBA" id="ARBA00023125"/>
    </source>
</evidence>
<dbReference type="InterPro" id="IPR036381">
    <property type="entry name" value="Tus_dom1"/>
</dbReference>
<dbReference type="GO" id="GO:0006274">
    <property type="term" value="P:DNA replication termination"/>
    <property type="evidence" value="ECO:0007669"/>
    <property type="project" value="InterPro"/>
</dbReference>
<keyword evidence="1" id="KW-0963">Cytoplasm</keyword>
<gene>
    <name evidence="4" type="ORF">MORIYA_0630</name>
</gene>
<dbReference type="RefSeq" id="WP_112712583.1">
    <property type="nucleotide sequence ID" value="NZ_LS483250.1"/>
</dbReference>
<dbReference type="SMR" id="A0A330LMN1"/>
<evidence type="ECO:0000256" key="1">
    <source>
        <dbReference type="ARBA" id="ARBA00022490"/>
    </source>
</evidence>
<dbReference type="GO" id="GO:0003677">
    <property type="term" value="F:DNA binding"/>
    <property type="evidence" value="ECO:0007669"/>
    <property type="project" value="UniProtKB-KW"/>
</dbReference>
<keyword evidence="5" id="KW-1185">Reference proteome</keyword>
<keyword evidence="3" id="KW-0238">DNA-binding</keyword>
<evidence type="ECO:0000256" key="2">
    <source>
        <dbReference type="ARBA" id="ARBA00022705"/>
    </source>
</evidence>
<organism evidence="4 5">
    <name type="scientific">Moritella yayanosii</name>
    <dbReference type="NCBI Taxonomy" id="69539"/>
    <lineage>
        <taxon>Bacteria</taxon>
        <taxon>Pseudomonadati</taxon>
        <taxon>Pseudomonadota</taxon>
        <taxon>Gammaproteobacteria</taxon>
        <taxon>Alteromonadales</taxon>
        <taxon>Moritellaceae</taxon>
        <taxon>Moritella</taxon>
    </lineage>
</organism>
<evidence type="ECO:0000313" key="4">
    <source>
        <dbReference type="EMBL" id="SQD77108.1"/>
    </source>
</evidence>
<dbReference type="Pfam" id="PF05472">
    <property type="entry name" value="Ter"/>
    <property type="match status" value="1"/>
</dbReference>
<accession>A0A330LMN1</accession>
<reference evidence="5" key="1">
    <citation type="submission" date="2018-05" db="EMBL/GenBank/DDBJ databases">
        <authorList>
            <person name="Cea G.-C."/>
            <person name="William W."/>
        </authorList>
    </citation>
    <scope>NUCLEOTIDE SEQUENCE [LARGE SCALE GENOMIC DNA]</scope>
    <source>
        <strain evidence="5">DB21MT 5</strain>
    </source>
</reference>
<sequence>MTDIKSLFEQLTTKLQQLEKLLATTQPVQALVSRIPAVLKGQEQAIINQIMPELVTDMLAMKLAAEAFKDIHIKHPFSQKSARRYVGMIHLHPEHQNSAKIISTIEQINTIKGAIEHAVVSENESRQARFSAIHDNCPGVMTVHLYRKIHCLENEYVKSVRFSWQRKDSLHQPDKIKLLGEITAEQERATPDNQLALIQLHQQIATTAEHQLRVRRPVKVQPAANIVKVTGLKTVTAPLPIIVVQKEPLETHAVADFIASHMRKQRSDKRKNVILGTFSGKTIEKTMA</sequence>
<dbReference type="KEGG" id="mya:MORIYA_0630"/>
<dbReference type="InterPro" id="IPR036384">
    <property type="entry name" value="Tus_sf"/>
</dbReference>
<dbReference type="Gene3D" id="3.50.14.10">
    <property type="entry name" value="Replication terminator Tus, domain 1 superfamily/Replication terminator Tus"/>
    <property type="match status" value="1"/>
</dbReference>
<dbReference type="AlphaFoldDB" id="A0A330LMN1"/>
<dbReference type="SUPFAM" id="SSF56596">
    <property type="entry name" value="Replication terminator protein (Tus)"/>
    <property type="match status" value="1"/>
</dbReference>